<protein>
    <submittedName>
        <fullName evidence="1">DEAH-box ATP-dependent RNA helicase prp22</fullName>
        <ecNumber evidence="1">3.6.4.13</ecNumber>
    </submittedName>
</protein>
<evidence type="ECO:0000313" key="1">
    <source>
        <dbReference type="EMBL" id="KAJ9063069.1"/>
    </source>
</evidence>
<keyword evidence="1" id="KW-0547">Nucleotide-binding</keyword>
<name>A0ACC2SKZ4_9FUNG</name>
<evidence type="ECO:0000313" key="2">
    <source>
        <dbReference type="Proteomes" id="UP001165960"/>
    </source>
</evidence>
<keyword evidence="1" id="KW-0378">Hydrolase</keyword>
<keyword evidence="1" id="KW-0347">Helicase</keyword>
<organism evidence="1 2">
    <name type="scientific">Entomophthora muscae</name>
    <dbReference type="NCBI Taxonomy" id="34485"/>
    <lineage>
        <taxon>Eukaryota</taxon>
        <taxon>Fungi</taxon>
        <taxon>Fungi incertae sedis</taxon>
        <taxon>Zoopagomycota</taxon>
        <taxon>Entomophthoromycotina</taxon>
        <taxon>Entomophthoromycetes</taxon>
        <taxon>Entomophthorales</taxon>
        <taxon>Entomophthoraceae</taxon>
        <taxon>Entomophthora</taxon>
    </lineage>
</organism>
<sequence length="89" mass="10468">MAEEIEKLEYLSLVTKLTNELYNHLEIDDKSVAEYIIHVHDKSKTLDQFKEGLPDLPESLLLSMDRIILAMRPKKNQTQLRKPRGRKFC</sequence>
<dbReference type="EMBL" id="QTSX02004980">
    <property type="protein sequence ID" value="KAJ9063069.1"/>
    <property type="molecule type" value="Genomic_DNA"/>
</dbReference>
<dbReference type="Proteomes" id="UP001165960">
    <property type="component" value="Unassembled WGS sequence"/>
</dbReference>
<comment type="caution">
    <text evidence="1">The sequence shown here is derived from an EMBL/GenBank/DDBJ whole genome shotgun (WGS) entry which is preliminary data.</text>
</comment>
<keyword evidence="1" id="KW-0067">ATP-binding</keyword>
<proteinExistence type="predicted"/>
<dbReference type="EC" id="3.6.4.13" evidence="1"/>
<gene>
    <name evidence="1" type="primary">PRP22_1</name>
    <name evidence="1" type="ORF">DSO57_1004000</name>
</gene>
<reference evidence="1" key="1">
    <citation type="submission" date="2022-04" db="EMBL/GenBank/DDBJ databases">
        <title>Genome of the entomopathogenic fungus Entomophthora muscae.</title>
        <authorList>
            <person name="Elya C."/>
            <person name="Lovett B.R."/>
            <person name="Lee E."/>
            <person name="Macias A.M."/>
            <person name="Hajek A.E."/>
            <person name="De Bivort B.L."/>
            <person name="Kasson M.T."/>
            <person name="De Fine Licht H.H."/>
            <person name="Stajich J.E."/>
        </authorList>
    </citation>
    <scope>NUCLEOTIDE SEQUENCE</scope>
    <source>
        <strain evidence="1">Berkeley</strain>
    </source>
</reference>
<accession>A0ACC2SKZ4</accession>
<keyword evidence="2" id="KW-1185">Reference proteome</keyword>